<dbReference type="AlphaFoldDB" id="A0A834ZG35"/>
<accession>A0A834ZG35</accession>
<comment type="caution">
    <text evidence="1">The sequence shown here is derived from an EMBL/GenBank/DDBJ whole genome shotgun (WGS) entry which is preliminary data.</text>
</comment>
<dbReference type="Proteomes" id="UP000655225">
    <property type="component" value="Unassembled WGS sequence"/>
</dbReference>
<name>A0A834ZG35_TETSI</name>
<proteinExistence type="predicted"/>
<reference evidence="1 2" key="1">
    <citation type="submission" date="2020-04" db="EMBL/GenBank/DDBJ databases">
        <title>Plant Genome Project.</title>
        <authorList>
            <person name="Zhang R.-G."/>
        </authorList>
    </citation>
    <scope>NUCLEOTIDE SEQUENCE [LARGE SCALE GENOMIC DNA]</scope>
    <source>
        <strain evidence="1">YNK0</strain>
        <tissue evidence="1">Leaf</tissue>
    </source>
</reference>
<gene>
    <name evidence="1" type="ORF">HHK36_008760</name>
</gene>
<dbReference type="EMBL" id="JABCRI010000005">
    <property type="protein sequence ID" value="KAF8406670.1"/>
    <property type="molecule type" value="Genomic_DNA"/>
</dbReference>
<evidence type="ECO:0000313" key="2">
    <source>
        <dbReference type="Proteomes" id="UP000655225"/>
    </source>
</evidence>
<sequence length="105" mass="12228">MIEEAAFGPSSIDYYCYLFLYCVSDHHSEEPQRDLQVPFPRLLFLLNVPLFKSDCNLYNISFAAGIKGKPTSSQFLEAFCIHLCSSSKPGYFVDFTLQQRHFWWD</sequence>
<protein>
    <submittedName>
        <fullName evidence="1">Uncharacterized protein</fullName>
    </submittedName>
</protein>
<organism evidence="1 2">
    <name type="scientific">Tetracentron sinense</name>
    <name type="common">Spur-leaf</name>
    <dbReference type="NCBI Taxonomy" id="13715"/>
    <lineage>
        <taxon>Eukaryota</taxon>
        <taxon>Viridiplantae</taxon>
        <taxon>Streptophyta</taxon>
        <taxon>Embryophyta</taxon>
        <taxon>Tracheophyta</taxon>
        <taxon>Spermatophyta</taxon>
        <taxon>Magnoliopsida</taxon>
        <taxon>Trochodendrales</taxon>
        <taxon>Trochodendraceae</taxon>
        <taxon>Tetracentron</taxon>
    </lineage>
</organism>
<keyword evidence="2" id="KW-1185">Reference proteome</keyword>
<evidence type="ECO:0000313" key="1">
    <source>
        <dbReference type="EMBL" id="KAF8406670.1"/>
    </source>
</evidence>